<evidence type="ECO:0008006" key="5">
    <source>
        <dbReference type="Google" id="ProtNLM"/>
    </source>
</evidence>
<dbReference type="EMBL" id="CP108135">
    <property type="protein sequence ID" value="WTP63982.1"/>
    <property type="molecule type" value="Genomic_DNA"/>
</dbReference>
<feature type="transmembrane region" description="Helical" evidence="2">
    <location>
        <begin position="62"/>
        <end position="82"/>
    </location>
</feature>
<evidence type="ECO:0000256" key="1">
    <source>
        <dbReference type="SAM" id="MobiDB-lite"/>
    </source>
</evidence>
<name>A0ABZ1K0H7_9ACTN</name>
<keyword evidence="2" id="KW-1133">Transmembrane helix</keyword>
<feature type="compositionally biased region" description="Basic residues" evidence="1">
    <location>
        <begin position="93"/>
        <end position="118"/>
    </location>
</feature>
<dbReference type="Proteomes" id="UP001622496">
    <property type="component" value="Chromosome"/>
</dbReference>
<reference evidence="3 4" key="1">
    <citation type="submission" date="2022-10" db="EMBL/GenBank/DDBJ databases">
        <title>The complete genomes of actinobacterial strains from the NBC collection.</title>
        <authorList>
            <person name="Joergensen T.S."/>
            <person name="Alvarez Arevalo M."/>
            <person name="Sterndorff E.B."/>
            <person name="Faurdal D."/>
            <person name="Vuksanovic O."/>
            <person name="Mourched A.-S."/>
            <person name="Charusanti P."/>
            <person name="Shaw S."/>
            <person name="Blin K."/>
            <person name="Weber T."/>
        </authorList>
    </citation>
    <scope>NUCLEOTIDE SEQUENCE [LARGE SCALE GENOMIC DNA]</scope>
    <source>
        <strain evidence="3 4">NBC_00185</strain>
    </source>
</reference>
<dbReference type="RefSeq" id="WP_334546328.1">
    <property type="nucleotide sequence ID" value="NZ_CP108135.1"/>
</dbReference>
<sequence>MSDEPVFNDECPAADLDGHEYDYTRVETVRSLAGLIAVLAGDAAIALAVVLSFGHLDANQGMSVLTAGFTSITAITTAYFGIKAASNTADRAIRRKRHKGRGRRHGKSAARSHRTPQT</sequence>
<protein>
    <recommendedName>
        <fullName evidence="5">VIT family protein</fullName>
    </recommendedName>
</protein>
<keyword evidence="4" id="KW-1185">Reference proteome</keyword>
<evidence type="ECO:0000313" key="4">
    <source>
        <dbReference type="Proteomes" id="UP001622496"/>
    </source>
</evidence>
<accession>A0ABZ1K0H7</accession>
<gene>
    <name evidence="3" type="ORF">OG560_00490</name>
</gene>
<evidence type="ECO:0000256" key="2">
    <source>
        <dbReference type="SAM" id="Phobius"/>
    </source>
</evidence>
<keyword evidence="2" id="KW-0812">Transmembrane</keyword>
<keyword evidence="2" id="KW-0472">Membrane</keyword>
<organism evidence="3 4">
    <name type="scientific">[Kitasatospora] papulosa</name>
    <dbReference type="NCBI Taxonomy" id="1464011"/>
    <lineage>
        <taxon>Bacteria</taxon>
        <taxon>Bacillati</taxon>
        <taxon>Actinomycetota</taxon>
        <taxon>Actinomycetes</taxon>
        <taxon>Kitasatosporales</taxon>
        <taxon>Streptomycetaceae</taxon>
        <taxon>Streptomyces</taxon>
    </lineage>
</organism>
<feature type="transmembrane region" description="Helical" evidence="2">
    <location>
        <begin position="32"/>
        <end position="56"/>
    </location>
</feature>
<proteinExistence type="predicted"/>
<feature type="region of interest" description="Disordered" evidence="1">
    <location>
        <begin position="90"/>
        <end position="118"/>
    </location>
</feature>
<evidence type="ECO:0000313" key="3">
    <source>
        <dbReference type="EMBL" id="WTP63982.1"/>
    </source>
</evidence>